<dbReference type="Gene3D" id="1.20.140.10">
    <property type="entry name" value="Butyryl-CoA Dehydrogenase, subunit A, domain 3"/>
    <property type="match status" value="1"/>
</dbReference>
<proteinExistence type="inferred from homology"/>
<dbReference type="OrthoDB" id="9770681at2"/>
<name>A0A3R8S3M8_9BURK</name>
<dbReference type="InterPro" id="IPR009075">
    <property type="entry name" value="AcylCo_DH/oxidase_C"/>
</dbReference>
<dbReference type="Pfam" id="PF00441">
    <property type="entry name" value="Acyl-CoA_dh_1"/>
    <property type="match status" value="1"/>
</dbReference>
<keyword evidence="5" id="KW-0560">Oxidoreductase</keyword>
<comment type="cofactor">
    <cofactor evidence="1">
        <name>FAD</name>
        <dbReference type="ChEBI" id="CHEBI:57692"/>
    </cofactor>
</comment>
<feature type="domain" description="Acyl-CoA dehydrogenase/oxidase C-terminal" evidence="6">
    <location>
        <begin position="230"/>
        <end position="377"/>
    </location>
</feature>
<reference evidence="8 9" key="1">
    <citation type="submission" date="2018-12" db="EMBL/GenBank/DDBJ databases">
        <title>The whole draft genome of Aquabacterium sp. SJQ9.</title>
        <authorList>
            <person name="Sun L."/>
            <person name="Gao X."/>
            <person name="Chen W."/>
            <person name="Huang K."/>
        </authorList>
    </citation>
    <scope>NUCLEOTIDE SEQUENCE [LARGE SCALE GENOMIC DNA]</scope>
    <source>
        <strain evidence="8 9">SJQ9</strain>
    </source>
</reference>
<evidence type="ECO:0000256" key="2">
    <source>
        <dbReference type="ARBA" id="ARBA00009347"/>
    </source>
</evidence>
<organism evidence="8 9">
    <name type="scientific">Aquabacterium soli</name>
    <dbReference type="NCBI Taxonomy" id="2493092"/>
    <lineage>
        <taxon>Bacteria</taxon>
        <taxon>Pseudomonadati</taxon>
        <taxon>Pseudomonadota</taxon>
        <taxon>Betaproteobacteria</taxon>
        <taxon>Burkholderiales</taxon>
        <taxon>Aquabacterium</taxon>
    </lineage>
</organism>
<dbReference type="SUPFAM" id="SSF56645">
    <property type="entry name" value="Acyl-CoA dehydrogenase NM domain-like"/>
    <property type="match status" value="1"/>
</dbReference>
<dbReference type="SUPFAM" id="SSF47203">
    <property type="entry name" value="Acyl-CoA dehydrogenase C-terminal domain-like"/>
    <property type="match status" value="1"/>
</dbReference>
<evidence type="ECO:0000259" key="7">
    <source>
        <dbReference type="Pfam" id="PF02771"/>
    </source>
</evidence>
<evidence type="ECO:0000259" key="6">
    <source>
        <dbReference type="Pfam" id="PF00441"/>
    </source>
</evidence>
<keyword evidence="4" id="KW-0274">FAD</keyword>
<dbReference type="CDD" id="cd00567">
    <property type="entry name" value="ACAD"/>
    <property type="match status" value="1"/>
</dbReference>
<dbReference type="GO" id="GO:0050660">
    <property type="term" value="F:flavin adenine dinucleotide binding"/>
    <property type="evidence" value="ECO:0007669"/>
    <property type="project" value="InterPro"/>
</dbReference>
<dbReference type="InterPro" id="IPR037069">
    <property type="entry name" value="AcylCoA_DH/ox_N_sf"/>
</dbReference>
<dbReference type="PANTHER" id="PTHR43884:SF20">
    <property type="entry name" value="ACYL-COA DEHYDROGENASE FADE28"/>
    <property type="match status" value="1"/>
</dbReference>
<dbReference type="PANTHER" id="PTHR43884">
    <property type="entry name" value="ACYL-COA DEHYDROGENASE"/>
    <property type="match status" value="1"/>
</dbReference>
<feature type="domain" description="Acyl-CoA dehydrogenase/oxidase N-terminal" evidence="7">
    <location>
        <begin position="6"/>
        <end position="120"/>
    </location>
</feature>
<dbReference type="Gene3D" id="2.40.110.10">
    <property type="entry name" value="Butyryl-CoA Dehydrogenase, subunit A, domain 2"/>
    <property type="match status" value="1"/>
</dbReference>
<evidence type="ECO:0000256" key="4">
    <source>
        <dbReference type="ARBA" id="ARBA00022827"/>
    </source>
</evidence>
<dbReference type="Proteomes" id="UP000269265">
    <property type="component" value="Unassembled WGS sequence"/>
</dbReference>
<dbReference type="InterPro" id="IPR046373">
    <property type="entry name" value="Acyl-CoA_Oxase/DH_mid-dom_sf"/>
</dbReference>
<gene>
    <name evidence="8" type="ORF">EIP75_07145</name>
</gene>
<evidence type="ECO:0000313" key="9">
    <source>
        <dbReference type="Proteomes" id="UP000269265"/>
    </source>
</evidence>
<keyword evidence="3" id="KW-0285">Flavoprotein</keyword>
<dbReference type="InterPro" id="IPR013786">
    <property type="entry name" value="AcylCoA_DH/ox_N"/>
</dbReference>
<dbReference type="AlphaFoldDB" id="A0A3R8S3M8"/>
<dbReference type="Pfam" id="PF02771">
    <property type="entry name" value="Acyl-CoA_dh_N"/>
    <property type="match status" value="1"/>
</dbReference>
<dbReference type="GO" id="GO:0003995">
    <property type="term" value="F:acyl-CoA dehydrogenase activity"/>
    <property type="evidence" value="ECO:0007669"/>
    <property type="project" value="TreeGrafter"/>
</dbReference>
<dbReference type="InterPro" id="IPR009100">
    <property type="entry name" value="AcylCoA_DH/oxidase_NM_dom_sf"/>
</dbReference>
<keyword evidence="9" id="KW-1185">Reference proteome</keyword>
<evidence type="ECO:0000256" key="3">
    <source>
        <dbReference type="ARBA" id="ARBA00022630"/>
    </source>
</evidence>
<dbReference type="InterPro" id="IPR036250">
    <property type="entry name" value="AcylCo_DH-like_C"/>
</dbReference>
<protein>
    <submittedName>
        <fullName evidence="8">Acyl-CoA dehydrogenase</fullName>
    </submittedName>
</protein>
<evidence type="ECO:0000313" key="8">
    <source>
        <dbReference type="EMBL" id="RRS05312.1"/>
    </source>
</evidence>
<accession>A0A3R8S3M8</accession>
<dbReference type="EMBL" id="RSED01000004">
    <property type="protein sequence ID" value="RRS05312.1"/>
    <property type="molecule type" value="Genomic_DNA"/>
</dbReference>
<sequence>MDFDFTSDQEQLRDVVRRWVDKDYDIEHRRALVKAGGHAGADASGAWQSLAELGLLGLAVTGEHGGMDMGPVEAMVVMEELGRGLVISPYAGAALMGAGVLRDHAPSELQAAWLPRVAEGTARVIPALQERGARYRLSHVSATAQKGADGAWRVSGVKNLVAIGGDDGVAEAYVVPARVSGAVDAPEGIALFLVERGASGLKAQPYALLDGSRAAELTFDSAPAALIAEQGFAPLEHMVDIGIAALCAEGVGAMESLLALTVDYMNTRKQFNVLISSFQALRHRASDMKMQLELARSMSYYATLKLTAPADERRRALAQAKVQLGQSMRFVAQQAVQLHGGIGVTEEYAAGHFFKRLTVMELSLGDTMHHLGEVSARMQDSAGVFA</sequence>
<evidence type="ECO:0000256" key="1">
    <source>
        <dbReference type="ARBA" id="ARBA00001974"/>
    </source>
</evidence>
<comment type="caution">
    <text evidence="8">The sequence shown here is derived from an EMBL/GenBank/DDBJ whole genome shotgun (WGS) entry which is preliminary data.</text>
</comment>
<comment type="similarity">
    <text evidence="2">Belongs to the acyl-CoA dehydrogenase family.</text>
</comment>
<evidence type="ECO:0000256" key="5">
    <source>
        <dbReference type="ARBA" id="ARBA00023002"/>
    </source>
</evidence>
<dbReference type="RefSeq" id="WP_125242530.1">
    <property type="nucleotide sequence ID" value="NZ_RSED01000004.1"/>
</dbReference>
<dbReference type="Gene3D" id="1.10.540.10">
    <property type="entry name" value="Acyl-CoA dehydrogenase/oxidase, N-terminal domain"/>
    <property type="match status" value="1"/>
</dbReference>